<name>A0A501WQC1_9RHOB</name>
<dbReference type="OrthoDB" id="9773339at2"/>
<evidence type="ECO:0000256" key="3">
    <source>
        <dbReference type="ARBA" id="ARBA00023052"/>
    </source>
</evidence>
<comment type="cofactor">
    <cofactor evidence="1">
        <name>thiamine diphosphate</name>
        <dbReference type="ChEBI" id="CHEBI:58937"/>
    </cofactor>
</comment>
<accession>A0A501WQC1</accession>
<dbReference type="Proteomes" id="UP000319255">
    <property type="component" value="Unassembled WGS sequence"/>
</dbReference>
<dbReference type="InterPro" id="IPR005474">
    <property type="entry name" value="Transketolase_N"/>
</dbReference>
<dbReference type="EMBL" id="VFRP01000026">
    <property type="protein sequence ID" value="TPE47976.1"/>
    <property type="molecule type" value="Genomic_DNA"/>
</dbReference>
<dbReference type="InterPro" id="IPR029061">
    <property type="entry name" value="THDP-binding"/>
</dbReference>
<dbReference type="RefSeq" id="WP_140455727.1">
    <property type="nucleotide sequence ID" value="NZ_VFRP01000026.1"/>
</dbReference>
<dbReference type="Gene3D" id="3.40.50.970">
    <property type="match status" value="1"/>
</dbReference>
<dbReference type="Pfam" id="PF00456">
    <property type="entry name" value="Transketolase_N"/>
    <property type="match status" value="1"/>
</dbReference>
<reference evidence="5 6" key="1">
    <citation type="submission" date="2019-06" db="EMBL/GenBank/DDBJ databases">
        <title>A novel bacterium of genus Amaricoccus, isolated from marine sediment.</title>
        <authorList>
            <person name="Huang H."/>
            <person name="Mo K."/>
            <person name="Hu Y."/>
        </authorList>
    </citation>
    <scope>NUCLEOTIDE SEQUENCE [LARGE SCALE GENOMIC DNA]</scope>
    <source>
        <strain evidence="5 6">HB172011</strain>
    </source>
</reference>
<protein>
    <submittedName>
        <fullName evidence="5">Transketolase</fullName>
    </submittedName>
</protein>
<evidence type="ECO:0000313" key="5">
    <source>
        <dbReference type="EMBL" id="TPE47976.1"/>
    </source>
</evidence>
<dbReference type="PANTHER" id="PTHR47514:SF1">
    <property type="entry name" value="TRANSKETOLASE N-TERMINAL SECTION-RELATED"/>
    <property type="match status" value="1"/>
</dbReference>
<evidence type="ECO:0000256" key="2">
    <source>
        <dbReference type="ARBA" id="ARBA00007131"/>
    </source>
</evidence>
<gene>
    <name evidence="5" type="ORF">FJM51_19085</name>
</gene>
<proteinExistence type="inferred from homology"/>
<sequence>MQTNDLERVAKGIRRRDLRAVFEAGAGHIGGEMSAIDILTALYFRVLNVMPDDPGNPGRDRFVLSKGHTACALYVTLAKRGFIPEEEISTFLKPHSRLNGHPNCQKVPGVETNTGPLGHGLPVAVGMAKAAKLGGASWRTYVMTGDGEMQEGSNWEAIMAAAQFGLDNLTLIIDHNRFQQGAALADTNNLAPLRPKLEAFGWEVTEINGNDMSEIVPALEHRGDRPHCVVAHTNKGHGISFMQDRVDWHHKVPNAEQYKTAMEELAEEME</sequence>
<comment type="similarity">
    <text evidence="2">Belongs to the transketolase family.</text>
</comment>
<dbReference type="PANTHER" id="PTHR47514">
    <property type="entry name" value="TRANSKETOLASE N-TERMINAL SECTION-RELATED"/>
    <property type="match status" value="1"/>
</dbReference>
<keyword evidence="3" id="KW-0786">Thiamine pyrophosphate</keyword>
<evidence type="ECO:0000313" key="6">
    <source>
        <dbReference type="Proteomes" id="UP000319255"/>
    </source>
</evidence>
<dbReference type="SUPFAM" id="SSF52518">
    <property type="entry name" value="Thiamin diphosphate-binding fold (THDP-binding)"/>
    <property type="match status" value="1"/>
</dbReference>
<dbReference type="AlphaFoldDB" id="A0A501WQC1"/>
<evidence type="ECO:0000256" key="1">
    <source>
        <dbReference type="ARBA" id="ARBA00001964"/>
    </source>
</evidence>
<comment type="caution">
    <text evidence="5">The sequence shown here is derived from an EMBL/GenBank/DDBJ whole genome shotgun (WGS) entry which is preliminary data.</text>
</comment>
<dbReference type="CDD" id="cd02012">
    <property type="entry name" value="TPP_TK"/>
    <property type="match status" value="1"/>
</dbReference>
<feature type="domain" description="Transketolase N-terminal" evidence="4">
    <location>
        <begin position="8"/>
        <end position="252"/>
    </location>
</feature>
<keyword evidence="6" id="KW-1185">Reference proteome</keyword>
<evidence type="ECO:0000259" key="4">
    <source>
        <dbReference type="Pfam" id="PF00456"/>
    </source>
</evidence>
<organism evidence="5 6">
    <name type="scientific">Amaricoccus solimangrovi</name>
    <dbReference type="NCBI Taxonomy" id="2589815"/>
    <lineage>
        <taxon>Bacteria</taxon>
        <taxon>Pseudomonadati</taxon>
        <taxon>Pseudomonadota</taxon>
        <taxon>Alphaproteobacteria</taxon>
        <taxon>Rhodobacterales</taxon>
        <taxon>Paracoccaceae</taxon>
        <taxon>Amaricoccus</taxon>
    </lineage>
</organism>